<dbReference type="OrthoDB" id="279611at2"/>
<protein>
    <submittedName>
        <fullName evidence="4">Arylsulfatase A</fullName>
    </submittedName>
</protein>
<keyword evidence="5" id="KW-1185">Reference proteome</keyword>
<dbReference type="InterPro" id="IPR032506">
    <property type="entry name" value="SGSH_C"/>
</dbReference>
<keyword evidence="2" id="KW-0378">Hydrolase</keyword>
<dbReference type="Gene3D" id="3.30.1120.10">
    <property type="match status" value="1"/>
</dbReference>
<comment type="similarity">
    <text evidence="1">Belongs to the sulfatase family.</text>
</comment>
<dbReference type="PANTHER" id="PTHR43108">
    <property type="entry name" value="N-ACETYLGLUCOSAMINE-6-SULFATASE FAMILY MEMBER"/>
    <property type="match status" value="1"/>
</dbReference>
<accession>A0A1M5U251</accession>
<dbReference type="Gene3D" id="3.40.720.10">
    <property type="entry name" value="Alkaline Phosphatase, subunit A"/>
    <property type="match status" value="1"/>
</dbReference>
<dbReference type="EMBL" id="FQXM01000007">
    <property type="protein sequence ID" value="SHH57034.1"/>
    <property type="molecule type" value="Genomic_DNA"/>
</dbReference>
<dbReference type="PROSITE" id="PS00149">
    <property type="entry name" value="SULFATASE_2"/>
    <property type="match status" value="1"/>
</dbReference>
<evidence type="ECO:0000313" key="4">
    <source>
        <dbReference type="EMBL" id="SHH57034.1"/>
    </source>
</evidence>
<dbReference type="Pfam" id="PF16347">
    <property type="entry name" value="SGSH_C"/>
    <property type="match status" value="1"/>
</dbReference>
<sequence>MKKPNIIVIMTDDHAAHAMSCYGSKINTTPNMDRIANEGIRFDNCFCTNSICAPSRAVILTGKHNHLNGVRTLSDGFDSTQMTFPKLLKKSGYQTAMIGKWHLGEEKENWPTGFDRWCVFPGQGDYFNPVMNDMGENKVFEGYATDIVTDLSLDWMESRDKEKPFCLLCYHKAPHRPWEPDAKHAHMYDDVDIPMPDTFNDTYENRSNAAKRANMRVVSDMDSVDLKLQPPENIKDYGTTMPGCEHLRDKFNADSFRIPLPESVENYSLTTENGEIVTFNSLDELKNWKYQRYIKDYLRCVASVDDNVGRLLDYLDEESLTNDTIVIYTSDQGFFLGDHGWFDKRFMYEESLRMPFVVRYPKGIKAGIVCKDMALNLDFAETFLDYAGVDIPAEMQGKSLRPLFEEKTPEDWRTGMYYRYWMHLTHHNVASHYGIRTDKYKLIYYYGEALDATEALDMPTEPEWELFDLEKDPCEMFNVYDDLEYKDIVDKLKTELYKLKEEAEDYK</sequence>
<dbReference type="GO" id="GO:0016787">
    <property type="term" value="F:hydrolase activity"/>
    <property type="evidence" value="ECO:0007669"/>
    <property type="project" value="UniProtKB-KW"/>
</dbReference>
<gene>
    <name evidence="4" type="ORF">SAMN02745207_01532</name>
</gene>
<dbReference type="STRING" id="1121316.SAMN02745207_01532"/>
<dbReference type="RefSeq" id="WP_073337852.1">
    <property type="nucleotide sequence ID" value="NZ_FQXM01000007.1"/>
</dbReference>
<dbReference type="SUPFAM" id="SSF53649">
    <property type="entry name" value="Alkaline phosphatase-like"/>
    <property type="match status" value="1"/>
</dbReference>
<evidence type="ECO:0000256" key="2">
    <source>
        <dbReference type="ARBA" id="ARBA00022801"/>
    </source>
</evidence>
<dbReference type="PANTHER" id="PTHR43108:SF6">
    <property type="entry name" value="N-SULPHOGLUCOSAMINE SULPHOHYDROLASE"/>
    <property type="match status" value="1"/>
</dbReference>
<dbReference type="InterPro" id="IPR017850">
    <property type="entry name" value="Alkaline_phosphatase_core_sf"/>
</dbReference>
<feature type="domain" description="N-sulphoglucosamine sulphohydrolase C-terminal" evidence="3">
    <location>
        <begin position="337"/>
        <end position="501"/>
    </location>
</feature>
<dbReference type="PROSITE" id="PS00523">
    <property type="entry name" value="SULFATASE_1"/>
    <property type="match status" value="1"/>
</dbReference>
<dbReference type="AlphaFoldDB" id="A0A1M5U251"/>
<dbReference type="CDD" id="cd16031">
    <property type="entry name" value="G6S_like"/>
    <property type="match status" value="1"/>
</dbReference>
<name>A0A1M5U251_9CLOT</name>
<evidence type="ECO:0000313" key="5">
    <source>
        <dbReference type="Proteomes" id="UP000184447"/>
    </source>
</evidence>
<organism evidence="4 5">
    <name type="scientific">Clostridium grantii DSM 8605</name>
    <dbReference type="NCBI Taxonomy" id="1121316"/>
    <lineage>
        <taxon>Bacteria</taxon>
        <taxon>Bacillati</taxon>
        <taxon>Bacillota</taxon>
        <taxon>Clostridia</taxon>
        <taxon>Eubacteriales</taxon>
        <taxon>Clostridiaceae</taxon>
        <taxon>Clostridium</taxon>
    </lineage>
</organism>
<proteinExistence type="inferred from homology"/>
<reference evidence="4 5" key="1">
    <citation type="submission" date="2016-11" db="EMBL/GenBank/DDBJ databases">
        <authorList>
            <person name="Jaros S."/>
            <person name="Januszkiewicz K."/>
            <person name="Wedrychowicz H."/>
        </authorList>
    </citation>
    <scope>NUCLEOTIDE SEQUENCE [LARGE SCALE GENOMIC DNA]</scope>
    <source>
        <strain evidence="4 5">DSM 8605</strain>
    </source>
</reference>
<evidence type="ECO:0000259" key="3">
    <source>
        <dbReference type="Pfam" id="PF16347"/>
    </source>
</evidence>
<dbReference type="InterPro" id="IPR024607">
    <property type="entry name" value="Sulfatase_CS"/>
</dbReference>
<dbReference type="Proteomes" id="UP000184447">
    <property type="component" value="Unassembled WGS sequence"/>
</dbReference>
<evidence type="ECO:0000256" key="1">
    <source>
        <dbReference type="ARBA" id="ARBA00008779"/>
    </source>
</evidence>